<keyword evidence="4" id="KW-0998">Cell outer membrane</keyword>
<dbReference type="PANTHER" id="PTHR35936">
    <property type="entry name" value="MEMBRANE-BOUND LYTIC MUREIN TRANSGLYCOSYLASE F"/>
    <property type="match status" value="1"/>
</dbReference>
<gene>
    <name evidence="6" type="ORF">BTO22_15185</name>
</gene>
<dbReference type="CDD" id="cd13403">
    <property type="entry name" value="MLTF-like"/>
    <property type="match status" value="1"/>
</dbReference>
<dbReference type="OrthoDB" id="9815002at2"/>
<evidence type="ECO:0000313" key="6">
    <source>
        <dbReference type="EMBL" id="PQJ84835.1"/>
    </source>
</evidence>
<comment type="similarity">
    <text evidence="2">Belongs to the bacterial solute-binding protein 3 family.</text>
</comment>
<feature type="domain" description="Solute-binding protein family 3/N-terminal" evidence="5">
    <location>
        <begin position="43"/>
        <end position="280"/>
    </location>
</feature>
<organism evidence="6 7">
    <name type="scientific">Aliivibrio sifiae</name>
    <dbReference type="NCBI Taxonomy" id="566293"/>
    <lineage>
        <taxon>Bacteria</taxon>
        <taxon>Pseudomonadati</taxon>
        <taxon>Pseudomonadota</taxon>
        <taxon>Gammaproteobacteria</taxon>
        <taxon>Vibrionales</taxon>
        <taxon>Vibrionaceae</taxon>
        <taxon>Aliivibrio</taxon>
    </lineage>
</organism>
<dbReference type="Pfam" id="PF01464">
    <property type="entry name" value="SLT"/>
    <property type="match status" value="1"/>
</dbReference>
<dbReference type="InterPro" id="IPR023346">
    <property type="entry name" value="Lysozyme-like_dom_sf"/>
</dbReference>
<evidence type="ECO:0000256" key="4">
    <source>
        <dbReference type="ARBA" id="ARBA00023237"/>
    </source>
</evidence>
<dbReference type="GO" id="GO:0009279">
    <property type="term" value="C:cell outer membrane"/>
    <property type="evidence" value="ECO:0007669"/>
    <property type="project" value="UniProtKB-SubCell"/>
</dbReference>
<dbReference type="SMART" id="SM00062">
    <property type="entry name" value="PBPb"/>
    <property type="match status" value="1"/>
</dbReference>
<protein>
    <submittedName>
        <fullName evidence="6">Lytic transglycosylase F</fullName>
    </submittedName>
</protein>
<sequence>MMFLHKYILLFFFFPSIVFALELSPLAQVPYTGDLDSLKKKGIVRVLVSADLGFYYIEKGQPKGIIAEFIHHFELYLHKKKINVNVQVIPVPRDDLLNALEAGFGDIAVANLTITPQRLKYVDFSDPIISNSQEWLVTSKSIPKITSFEELSGKEVWVRASSSYFESLQQINQQLSSDDIPPIHVQFIEENLQDYELMEMINQDILPITVIDSHKSQLWTKIMNNIVIHEELPIRTNASIGWAMRKNSPQLKSEVNLYANKIKQGSFLGNVIYNKYLDNSKWFKKALNPNTVKQFNSLAVLFEQYAEQYQFDWLMISAQAYQESRFNNRLVSHMGAVGIMQVLPKTAKEPYINIKNFRQLEHNIHAGVKYMNFVHKRYFQKPEITKENQMYFSLAAYNAGPANVRKMRRMAVKHGYDPNVWFNNVEIMARKYVSKEPVHYVTNISRYYVIYKQIALLQALREQQNASNYKLF</sequence>
<reference evidence="6 7" key="1">
    <citation type="submission" date="2016-12" db="EMBL/GenBank/DDBJ databases">
        <title>Diversity of luminous bacteria.</title>
        <authorList>
            <person name="Yoshizawa S."/>
            <person name="Kogure K."/>
        </authorList>
    </citation>
    <scope>NUCLEOTIDE SEQUENCE [LARGE SCALE GENOMIC DNA]</scope>
    <source>
        <strain evidence="6 7">ATCC 33715</strain>
    </source>
</reference>
<dbReference type="Gene3D" id="1.10.530.10">
    <property type="match status" value="1"/>
</dbReference>
<keyword evidence="4" id="KW-0472">Membrane</keyword>
<dbReference type="RefSeq" id="WP_105056219.1">
    <property type="nucleotide sequence ID" value="NZ_CAWNRT010000002.1"/>
</dbReference>
<evidence type="ECO:0000256" key="1">
    <source>
        <dbReference type="ARBA" id="ARBA00004339"/>
    </source>
</evidence>
<evidence type="ECO:0000256" key="2">
    <source>
        <dbReference type="ARBA" id="ARBA00010333"/>
    </source>
</evidence>
<comment type="subcellular location">
    <subcellularLocation>
        <location evidence="1">Cell outer membrane</location>
        <topology evidence="1">Peripheral membrane protein</topology>
    </subcellularLocation>
</comment>
<dbReference type="InterPro" id="IPR008258">
    <property type="entry name" value="Transglycosylase_SLT_dom_1"/>
</dbReference>
<dbReference type="Proteomes" id="UP000239263">
    <property type="component" value="Unassembled WGS sequence"/>
</dbReference>
<dbReference type="InterPro" id="IPR001638">
    <property type="entry name" value="Solute-binding_3/MltF_N"/>
</dbReference>
<dbReference type="Gene3D" id="3.40.190.10">
    <property type="entry name" value="Periplasmic binding protein-like II"/>
    <property type="match status" value="2"/>
</dbReference>
<evidence type="ECO:0000259" key="5">
    <source>
        <dbReference type="SMART" id="SM00062"/>
    </source>
</evidence>
<name>A0A2S7X435_9GAMM</name>
<dbReference type="CDD" id="cd01009">
    <property type="entry name" value="PBP2_YfhD_N"/>
    <property type="match status" value="1"/>
</dbReference>
<accession>A0A2S7X435</accession>
<dbReference type="AlphaFoldDB" id="A0A2S7X435"/>
<dbReference type="SUPFAM" id="SSF53850">
    <property type="entry name" value="Periplasmic binding protein-like II"/>
    <property type="match status" value="1"/>
</dbReference>
<dbReference type="EMBL" id="MSCO01000002">
    <property type="protein sequence ID" value="PQJ84835.1"/>
    <property type="molecule type" value="Genomic_DNA"/>
</dbReference>
<comment type="caution">
    <text evidence="6">The sequence shown here is derived from an EMBL/GenBank/DDBJ whole genome shotgun (WGS) entry which is preliminary data.</text>
</comment>
<proteinExistence type="inferred from homology"/>
<evidence type="ECO:0000313" key="7">
    <source>
        <dbReference type="Proteomes" id="UP000239263"/>
    </source>
</evidence>
<dbReference type="SUPFAM" id="SSF53955">
    <property type="entry name" value="Lysozyme-like"/>
    <property type="match status" value="1"/>
</dbReference>
<evidence type="ECO:0000256" key="3">
    <source>
        <dbReference type="ARBA" id="ARBA00022729"/>
    </source>
</evidence>
<dbReference type="Pfam" id="PF00497">
    <property type="entry name" value="SBP_bac_3"/>
    <property type="match status" value="1"/>
</dbReference>
<keyword evidence="3" id="KW-0732">Signal</keyword>